<keyword evidence="4" id="KW-1185">Reference proteome</keyword>
<keyword evidence="3" id="KW-0418">Kinase</keyword>
<dbReference type="SUPFAM" id="SSF82544">
    <property type="entry name" value="GckA/TtuD-like"/>
    <property type="match status" value="1"/>
</dbReference>
<dbReference type="InterPro" id="IPR037035">
    <property type="entry name" value="GK-like_C_sf"/>
</dbReference>
<keyword evidence="3" id="KW-0808">Transferase</keyword>
<evidence type="ECO:0000259" key="1">
    <source>
        <dbReference type="Pfam" id="PF05161"/>
    </source>
</evidence>
<dbReference type="OrthoDB" id="9766552at2"/>
<accession>K9ZXV9</accession>
<evidence type="ECO:0000313" key="3">
    <source>
        <dbReference type="EMBL" id="AFZ66436.1"/>
    </source>
</evidence>
<evidence type="ECO:0000259" key="2">
    <source>
        <dbReference type="Pfam" id="PF13660"/>
    </source>
</evidence>
<dbReference type="GO" id="GO:0005737">
    <property type="term" value="C:cytoplasm"/>
    <property type="evidence" value="ECO:0007669"/>
    <property type="project" value="TreeGrafter"/>
</dbReference>
<dbReference type="PATRIC" id="fig|937777.3.peg.869"/>
<dbReference type="AlphaFoldDB" id="K9ZXV9"/>
<dbReference type="InterPro" id="IPR039760">
    <property type="entry name" value="MOFRL_protein"/>
</dbReference>
<dbReference type="GO" id="GO:0008887">
    <property type="term" value="F:glycerate kinase activity"/>
    <property type="evidence" value="ECO:0007669"/>
    <property type="project" value="InterPro"/>
</dbReference>
<dbReference type="RefSeq" id="WP_015234746.1">
    <property type="nucleotide sequence ID" value="NC_019793.1"/>
</dbReference>
<dbReference type="STRING" id="937777.Deipe_0863"/>
<proteinExistence type="predicted"/>
<dbReference type="PANTHER" id="PTHR12227:SF0">
    <property type="entry name" value="GLYCERATE KINASE"/>
    <property type="match status" value="1"/>
</dbReference>
<dbReference type="InterPro" id="IPR025286">
    <property type="entry name" value="MOFRL_assoc_dom"/>
</dbReference>
<dbReference type="KEGG" id="dpd:Deipe_0863"/>
<dbReference type="EMBL" id="CP003382">
    <property type="protein sequence ID" value="AFZ66436.1"/>
    <property type="molecule type" value="Genomic_DNA"/>
</dbReference>
<dbReference type="PANTHER" id="PTHR12227">
    <property type="entry name" value="GLYCERATE KINASE"/>
    <property type="match status" value="1"/>
</dbReference>
<dbReference type="Gene3D" id="3.40.1480.10">
    <property type="entry name" value="MOFRL domain"/>
    <property type="match status" value="1"/>
</dbReference>
<evidence type="ECO:0000313" key="4">
    <source>
        <dbReference type="Proteomes" id="UP000010467"/>
    </source>
</evidence>
<name>K9ZXV9_DEIPD</name>
<organism evidence="3 4">
    <name type="scientific">Deinococcus peraridilitoris (strain DSM 19664 / LMG 22246 / CIP 109416 / KR-200)</name>
    <dbReference type="NCBI Taxonomy" id="937777"/>
    <lineage>
        <taxon>Bacteria</taxon>
        <taxon>Thermotogati</taxon>
        <taxon>Deinococcota</taxon>
        <taxon>Deinococci</taxon>
        <taxon>Deinococcales</taxon>
        <taxon>Deinococcaceae</taxon>
        <taxon>Deinococcus</taxon>
    </lineage>
</organism>
<feature type="domain" description="MOFRL-associated" evidence="2">
    <location>
        <begin position="10"/>
        <end position="227"/>
    </location>
</feature>
<dbReference type="InterPro" id="IPR007835">
    <property type="entry name" value="MOFRL"/>
</dbReference>
<dbReference type="Pfam" id="PF13660">
    <property type="entry name" value="DUF4147"/>
    <property type="match status" value="1"/>
</dbReference>
<dbReference type="eggNOG" id="COG2379">
    <property type="taxonomic scope" value="Bacteria"/>
</dbReference>
<dbReference type="Proteomes" id="UP000010467">
    <property type="component" value="Chromosome"/>
</dbReference>
<dbReference type="Pfam" id="PF05161">
    <property type="entry name" value="MOFRL"/>
    <property type="match status" value="1"/>
</dbReference>
<dbReference type="HOGENOM" id="CLU_032279_1_1_0"/>
<reference evidence="4" key="1">
    <citation type="submission" date="2012-03" db="EMBL/GenBank/DDBJ databases">
        <title>Complete sequence of chromosome of Deinococcus peraridilitoris DSM 19664.</title>
        <authorList>
            <person name="Lucas S."/>
            <person name="Copeland A."/>
            <person name="Lapidus A."/>
            <person name="Glavina del Rio T."/>
            <person name="Dalin E."/>
            <person name="Tice H."/>
            <person name="Bruce D."/>
            <person name="Goodwin L."/>
            <person name="Pitluck S."/>
            <person name="Peters L."/>
            <person name="Mikhailova N."/>
            <person name="Lu M."/>
            <person name="Kyrpides N."/>
            <person name="Mavromatis K."/>
            <person name="Ivanova N."/>
            <person name="Brettin T."/>
            <person name="Detter J.C."/>
            <person name="Han C."/>
            <person name="Larimer F."/>
            <person name="Land M."/>
            <person name="Hauser L."/>
            <person name="Markowitz V."/>
            <person name="Cheng J.-F."/>
            <person name="Hugenholtz P."/>
            <person name="Woyke T."/>
            <person name="Wu D."/>
            <person name="Pukall R."/>
            <person name="Steenblock K."/>
            <person name="Brambilla E."/>
            <person name="Klenk H.-P."/>
            <person name="Eisen J.A."/>
        </authorList>
    </citation>
    <scope>NUCLEOTIDE SEQUENCE [LARGE SCALE GENOMIC DNA]</scope>
    <source>
        <strain evidence="4">DSM 19664 / LMG 22246 / CIP 109416 / KR-200</strain>
    </source>
</reference>
<sequence>MTARARELLLGAFQAAVRAADAREALASFLPEVPSGRTVAVGAGKAAARMALALEEAWPGPLSGMVVVPDGHAPLQPRQIQLRAAAHPVPDERGIRAADEILETLRELRPEDLVLCLLSGGASALLSAPWGVTLQQKADLTRELLRSGASIREINAVRKHLSRVKGGQLARACAPARVVSLIVSDVVGDDLSVIGSGPTAPDPTTFTEALLILERYRVAAPEARRHLQRGALGELPETPKPGDAVFSRVENQLIVTNARALDAARHFLTGAGVKARVLSDSIEGPAREAAWAHARASGELAPGQALLSGGETTTVVQGTGRGGRNLEFLLALATELSGREGIYALAADTDGIDGSSHAAGAVITPDTLARAAQIGLDAWTFLEASDAHSFFEQLGDLVVTGPTGTNVNDFRLLMRL</sequence>
<feature type="domain" description="MOFRL" evidence="1">
    <location>
        <begin position="305"/>
        <end position="409"/>
    </location>
</feature>
<gene>
    <name evidence="3" type="ordered locus">Deipe_0863</name>
</gene>
<protein>
    <submittedName>
        <fullName evidence="3">Putative glycerate kinase</fullName>
    </submittedName>
</protein>
<dbReference type="InterPro" id="IPR038614">
    <property type="entry name" value="GK_N_sf"/>
</dbReference>
<dbReference type="Gene3D" id="3.40.50.10180">
    <property type="entry name" value="Glycerate kinase, MOFRL-like N-terminal domain"/>
    <property type="match status" value="1"/>
</dbReference>